<accession>A0A6P1NVZ6</accession>
<dbReference type="EMBL" id="CP047897">
    <property type="protein sequence ID" value="QHL88006.1"/>
    <property type="molecule type" value="Genomic_DNA"/>
</dbReference>
<name>A0A6P1NVZ6_9BACT</name>
<dbReference type="RefSeq" id="WP_160691953.1">
    <property type="nucleotide sequence ID" value="NZ_CP047897.1"/>
</dbReference>
<dbReference type="Proteomes" id="UP000464214">
    <property type="component" value="Chromosome"/>
</dbReference>
<dbReference type="KEGG" id="nib:GU926_11430"/>
<organism evidence="1 2">
    <name type="scientific">Nibribacter ruber</name>
    <dbReference type="NCBI Taxonomy" id="2698458"/>
    <lineage>
        <taxon>Bacteria</taxon>
        <taxon>Pseudomonadati</taxon>
        <taxon>Bacteroidota</taxon>
        <taxon>Cytophagia</taxon>
        <taxon>Cytophagales</taxon>
        <taxon>Hymenobacteraceae</taxon>
        <taxon>Nibribacter</taxon>
    </lineage>
</organism>
<sequence>MAVKTKKITKRLKPRLSVNKLGEYLSAAPYRRRKILQDAKYPQTVIFKRYNSAANIIRDFFVSDRRHESMVQDAIEKFRQQKPTSKYQREVIHSCIEALTRFMQFIEESSFPEGNEFQDGISISASIAIEGTQVSVRPEILIHEKGKVVGGVKLYFSKSFPLSKDSAEYIGTLLMKYLELKLDRPIKSRNCFVIDVFSKTIYTAPKSHIRRFQDIEAACQEISSRWNSI</sequence>
<evidence type="ECO:0000313" key="2">
    <source>
        <dbReference type="Proteomes" id="UP000464214"/>
    </source>
</evidence>
<proteinExistence type="predicted"/>
<gene>
    <name evidence="1" type="ORF">GU926_11430</name>
</gene>
<reference evidence="1 2" key="1">
    <citation type="submission" date="2020-01" db="EMBL/GenBank/DDBJ databases">
        <authorList>
            <person name="Kim M."/>
        </authorList>
    </citation>
    <scope>NUCLEOTIDE SEQUENCE [LARGE SCALE GENOMIC DNA]</scope>
    <source>
        <strain evidence="1 2">BT10</strain>
    </source>
</reference>
<keyword evidence="2" id="KW-1185">Reference proteome</keyword>
<protein>
    <submittedName>
        <fullName evidence="1">Uncharacterized protein</fullName>
    </submittedName>
</protein>
<evidence type="ECO:0000313" key="1">
    <source>
        <dbReference type="EMBL" id="QHL88006.1"/>
    </source>
</evidence>
<dbReference type="AlphaFoldDB" id="A0A6P1NVZ6"/>